<name>A0A3E2HLE0_SCYLI</name>
<evidence type="ECO:0000256" key="1">
    <source>
        <dbReference type="ARBA" id="ARBA00038310"/>
    </source>
</evidence>
<dbReference type="STRING" id="5539.A0A3E2HLE0"/>
<dbReference type="PANTHER" id="PTHR43569:SF2">
    <property type="entry name" value="AMIDOHYDROLASE-RELATED DOMAIN-CONTAINING PROTEIN"/>
    <property type="match status" value="1"/>
</dbReference>
<feature type="domain" description="Amidohydrolase-related" evidence="2">
    <location>
        <begin position="201"/>
        <end position="346"/>
    </location>
</feature>
<dbReference type="Gene3D" id="3.20.20.140">
    <property type="entry name" value="Metal-dependent hydrolases"/>
    <property type="match status" value="1"/>
</dbReference>
<evidence type="ECO:0000313" key="3">
    <source>
        <dbReference type="EMBL" id="RFU34206.1"/>
    </source>
</evidence>
<dbReference type="AlphaFoldDB" id="A0A3E2HLE0"/>
<organism evidence="3 4">
    <name type="scientific">Scytalidium lignicola</name>
    <name type="common">Hyphomycete</name>
    <dbReference type="NCBI Taxonomy" id="5539"/>
    <lineage>
        <taxon>Eukaryota</taxon>
        <taxon>Fungi</taxon>
        <taxon>Dikarya</taxon>
        <taxon>Ascomycota</taxon>
        <taxon>Pezizomycotina</taxon>
        <taxon>Leotiomycetes</taxon>
        <taxon>Leotiomycetes incertae sedis</taxon>
        <taxon>Scytalidium</taxon>
    </lineage>
</organism>
<dbReference type="OMA" id="IAWRTAM"/>
<feature type="non-terminal residue" evidence="3">
    <location>
        <position position="1"/>
    </location>
</feature>
<sequence>MSETNIPIIDSHIHLYPEAELETLAWAASDSPLYKQHSLDEYEAATGSLPSLNGFIFLETDRKHDLETGAKDGSGWEMPLMEVDWLKRIATGTPRDGQGHSKEQAKLCLGIVPWAPLPSGSEVLERYVEEVEKNAGESFEKVKGFRYLVQDKPKGVMLQEGFIDGLKWLGRKGFTFDLGVDQHSGGKWQLEEALEMIERAHEGVDEEHQVTIIINHLCKPDLSVYNLTDPSFTAWRTAMYSLSKCNKTYMKLSGCFSEMPDSLKNASVDYTFEAIQSYLAILLATFGPSRIMFGSDWPVCTVGVDGVDGAWNKWRQVVERFCYLAGLNQEEQTMIWSGTAIKAYGIK</sequence>
<proteinExistence type="inferred from homology"/>
<dbReference type="PANTHER" id="PTHR43569">
    <property type="entry name" value="AMIDOHYDROLASE"/>
    <property type="match status" value="1"/>
</dbReference>
<dbReference type="InterPro" id="IPR032466">
    <property type="entry name" value="Metal_Hydrolase"/>
</dbReference>
<reference evidence="3 4" key="1">
    <citation type="submission" date="2018-05" db="EMBL/GenBank/DDBJ databases">
        <title>Draft genome sequence of Scytalidium lignicola DSM 105466, a ubiquitous saprotrophic fungus.</title>
        <authorList>
            <person name="Buettner E."/>
            <person name="Gebauer A.M."/>
            <person name="Hofrichter M."/>
            <person name="Liers C."/>
            <person name="Kellner H."/>
        </authorList>
    </citation>
    <scope>NUCLEOTIDE SEQUENCE [LARGE SCALE GENOMIC DNA]</scope>
    <source>
        <strain evidence="3 4">DSM 105466</strain>
    </source>
</reference>
<dbReference type="EMBL" id="NCSJ02000024">
    <property type="protein sequence ID" value="RFU34206.1"/>
    <property type="molecule type" value="Genomic_DNA"/>
</dbReference>
<dbReference type="InterPro" id="IPR052350">
    <property type="entry name" value="Metallo-dep_Lactonases"/>
</dbReference>
<dbReference type="GO" id="GO:0016787">
    <property type="term" value="F:hydrolase activity"/>
    <property type="evidence" value="ECO:0007669"/>
    <property type="project" value="InterPro"/>
</dbReference>
<dbReference type="Pfam" id="PF04909">
    <property type="entry name" value="Amidohydro_2"/>
    <property type="match status" value="1"/>
</dbReference>
<comment type="similarity">
    <text evidence="1">Belongs to the metallo-dependent hydrolases superfamily.</text>
</comment>
<dbReference type="InterPro" id="IPR006680">
    <property type="entry name" value="Amidohydro-rel"/>
</dbReference>
<accession>A0A3E2HLE0</accession>
<dbReference type="SUPFAM" id="SSF51556">
    <property type="entry name" value="Metallo-dependent hydrolases"/>
    <property type="match status" value="1"/>
</dbReference>
<gene>
    <name evidence="3" type="ORF">B7463_g2118</name>
</gene>
<feature type="non-terminal residue" evidence="3">
    <location>
        <position position="347"/>
    </location>
</feature>
<evidence type="ECO:0000313" key="4">
    <source>
        <dbReference type="Proteomes" id="UP000258309"/>
    </source>
</evidence>
<dbReference type="OrthoDB" id="2135488at2759"/>
<comment type="caution">
    <text evidence="3">The sequence shown here is derived from an EMBL/GenBank/DDBJ whole genome shotgun (WGS) entry which is preliminary data.</text>
</comment>
<evidence type="ECO:0000259" key="2">
    <source>
        <dbReference type="Pfam" id="PF04909"/>
    </source>
</evidence>
<dbReference type="Proteomes" id="UP000258309">
    <property type="component" value="Unassembled WGS sequence"/>
</dbReference>
<keyword evidence="4" id="KW-1185">Reference proteome</keyword>
<protein>
    <recommendedName>
        <fullName evidence="2">Amidohydrolase-related domain-containing protein</fullName>
    </recommendedName>
</protein>